<dbReference type="GO" id="GO:0005634">
    <property type="term" value="C:nucleus"/>
    <property type="evidence" value="ECO:0007669"/>
    <property type="project" value="UniProtKB-SubCell"/>
</dbReference>
<keyword evidence="2" id="KW-0539">Nucleus</keyword>
<name>A0A6G1J6Z0_9PLEO</name>
<dbReference type="PANTHER" id="PTHR37534">
    <property type="entry name" value="TRANSCRIPTIONAL ACTIVATOR PROTEIN UGA3"/>
    <property type="match status" value="1"/>
</dbReference>
<accession>A0A6G1J6Z0</accession>
<sequence>MITTIDDNTDGFRLNLIPMALTSSDASSRSLFEATLALSSFHLGNQGEALKHKLQAIKSLSASFQDVNAGRIAQFSGCMILCVYSGFDASDTSRNVHLQGAKTLTQVFSQKDQNSPSLAFLEVWLDYHDTFSMHSYPRKSSKLRLVDIVLPEGNMVNRKIVGLLGCSTELNRLISCINQLHTLTISPPPVRSASKTDYGISGLSHLTHKRLLNLKQEIHIQPGESAGTISHARITLTAEIYRIGALLYLN</sequence>
<evidence type="ECO:0000313" key="4">
    <source>
        <dbReference type="Proteomes" id="UP000799291"/>
    </source>
</evidence>
<gene>
    <name evidence="3" type="ORF">K458DRAFT_471339</name>
</gene>
<dbReference type="AlphaFoldDB" id="A0A6G1J6Z0"/>
<dbReference type="OrthoDB" id="3792826at2759"/>
<evidence type="ECO:0000256" key="2">
    <source>
        <dbReference type="ARBA" id="ARBA00023242"/>
    </source>
</evidence>
<evidence type="ECO:0000256" key="1">
    <source>
        <dbReference type="ARBA" id="ARBA00004123"/>
    </source>
</evidence>
<reference evidence="3" key="1">
    <citation type="journal article" date="2020" name="Stud. Mycol.">
        <title>101 Dothideomycetes genomes: a test case for predicting lifestyles and emergence of pathogens.</title>
        <authorList>
            <person name="Haridas S."/>
            <person name="Albert R."/>
            <person name="Binder M."/>
            <person name="Bloem J."/>
            <person name="Labutti K."/>
            <person name="Salamov A."/>
            <person name="Andreopoulos B."/>
            <person name="Baker S."/>
            <person name="Barry K."/>
            <person name="Bills G."/>
            <person name="Bluhm B."/>
            <person name="Cannon C."/>
            <person name="Castanera R."/>
            <person name="Culley D."/>
            <person name="Daum C."/>
            <person name="Ezra D."/>
            <person name="Gonzalez J."/>
            <person name="Henrissat B."/>
            <person name="Kuo A."/>
            <person name="Liang C."/>
            <person name="Lipzen A."/>
            <person name="Lutzoni F."/>
            <person name="Magnuson J."/>
            <person name="Mondo S."/>
            <person name="Nolan M."/>
            <person name="Ohm R."/>
            <person name="Pangilinan J."/>
            <person name="Park H.-J."/>
            <person name="Ramirez L."/>
            <person name="Alfaro M."/>
            <person name="Sun H."/>
            <person name="Tritt A."/>
            <person name="Yoshinaga Y."/>
            <person name="Zwiers L.-H."/>
            <person name="Turgeon B."/>
            <person name="Goodwin S."/>
            <person name="Spatafora J."/>
            <person name="Crous P."/>
            <person name="Grigoriev I."/>
        </authorList>
    </citation>
    <scope>NUCLEOTIDE SEQUENCE</scope>
    <source>
        <strain evidence="3">CBS 122367</strain>
    </source>
</reference>
<keyword evidence="4" id="KW-1185">Reference proteome</keyword>
<dbReference type="Pfam" id="PF11951">
    <property type="entry name" value="Fungal_trans_2"/>
    <property type="match status" value="1"/>
</dbReference>
<dbReference type="PANTHER" id="PTHR37534:SF49">
    <property type="entry name" value="LYSINE BIOSYNTHESIS REGULATORY PROTEIN LYS14"/>
    <property type="match status" value="1"/>
</dbReference>
<dbReference type="EMBL" id="MU005577">
    <property type="protein sequence ID" value="KAF2685981.1"/>
    <property type="molecule type" value="Genomic_DNA"/>
</dbReference>
<comment type="subcellular location">
    <subcellularLocation>
        <location evidence="1">Nucleus</location>
    </subcellularLocation>
</comment>
<evidence type="ECO:0000313" key="3">
    <source>
        <dbReference type="EMBL" id="KAF2685981.1"/>
    </source>
</evidence>
<protein>
    <submittedName>
        <fullName evidence="3">Uncharacterized protein</fullName>
    </submittedName>
</protein>
<dbReference type="GO" id="GO:0000976">
    <property type="term" value="F:transcription cis-regulatory region binding"/>
    <property type="evidence" value="ECO:0007669"/>
    <property type="project" value="TreeGrafter"/>
</dbReference>
<dbReference type="Proteomes" id="UP000799291">
    <property type="component" value="Unassembled WGS sequence"/>
</dbReference>
<dbReference type="InterPro" id="IPR021858">
    <property type="entry name" value="Fun_TF"/>
</dbReference>
<proteinExistence type="predicted"/>
<organism evidence="3 4">
    <name type="scientific">Lentithecium fluviatile CBS 122367</name>
    <dbReference type="NCBI Taxonomy" id="1168545"/>
    <lineage>
        <taxon>Eukaryota</taxon>
        <taxon>Fungi</taxon>
        <taxon>Dikarya</taxon>
        <taxon>Ascomycota</taxon>
        <taxon>Pezizomycotina</taxon>
        <taxon>Dothideomycetes</taxon>
        <taxon>Pleosporomycetidae</taxon>
        <taxon>Pleosporales</taxon>
        <taxon>Massarineae</taxon>
        <taxon>Lentitheciaceae</taxon>
        <taxon>Lentithecium</taxon>
    </lineage>
</organism>
<dbReference type="GO" id="GO:0003700">
    <property type="term" value="F:DNA-binding transcription factor activity"/>
    <property type="evidence" value="ECO:0007669"/>
    <property type="project" value="TreeGrafter"/>
</dbReference>
<dbReference type="GO" id="GO:0045944">
    <property type="term" value="P:positive regulation of transcription by RNA polymerase II"/>
    <property type="evidence" value="ECO:0007669"/>
    <property type="project" value="TreeGrafter"/>
</dbReference>